<dbReference type="Proteomes" id="UP000618818">
    <property type="component" value="Unassembled WGS sequence"/>
</dbReference>
<keyword evidence="8" id="KW-1185">Reference proteome</keyword>
<dbReference type="InterPro" id="IPR008927">
    <property type="entry name" value="6-PGluconate_DH-like_C_sf"/>
</dbReference>
<feature type="domain" description="Ketopantoate reductase N-terminal" evidence="5">
    <location>
        <begin position="4"/>
        <end position="151"/>
    </location>
</feature>
<evidence type="ECO:0000256" key="4">
    <source>
        <dbReference type="SAM" id="MobiDB-lite"/>
    </source>
</evidence>
<dbReference type="Gene3D" id="3.40.50.720">
    <property type="entry name" value="NAD(P)-binding Rossmann-like Domain"/>
    <property type="match status" value="1"/>
</dbReference>
<dbReference type="InterPro" id="IPR013332">
    <property type="entry name" value="KPR_N"/>
</dbReference>
<dbReference type="SUPFAM" id="SSF48179">
    <property type="entry name" value="6-phosphogluconate dehydrogenase C-terminal domain-like"/>
    <property type="match status" value="1"/>
</dbReference>
<evidence type="ECO:0000256" key="2">
    <source>
        <dbReference type="ARBA" id="ARBA00022857"/>
    </source>
</evidence>
<dbReference type="Pfam" id="PF02558">
    <property type="entry name" value="ApbA"/>
    <property type="match status" value="1"/>
</dbReference>
<evidence type="ECO:0000313" key="8">
    <source>
        <dbReference type="Proteomes" id="UP000618818"/>
    </source>
</evidence>
<feature type="domain" description="Ketopantoate reductase C-terminal" evidence="6">
    <location>
        <begin position="180"/>
        <end position="298"/>
    </location>
</feature>
<evidence type="ECO:0000256" key="3">
    <source>
        <dbReference type="ARBA" id="ARBA00023002"/>
    </source>
</evidence>
<evidence type="ECO:0000259" key="6">
    <source>
        <dbReference type="Pfam" id="PF08546"/>
    </source>
</evidence>
<organism evidence="7 8">
    <name type="scientific">Nocardioides cavernae</name>
    <dbReference type="NCBI Taxonomy" id="1921566"/>
    <lineage>
        <taxon>Bacteria</taxon>
        <taxon>Bacillati</taxon>
        <taxon>Actinomycetota</taxon>
        <taxon>Actinomycetes</taxon>
        <taxon>Propionibacteriales</taxon>
        <taxon>Nocardioidaceae</taxon>
        <taxon>Nocardioides</taxon>
    </lineage>
</organism>
<proteinExistence type="inferred from homology"/>
<protein>
    <submittedName>
        <fullName evidence="7">Ketopantoate reductase family protein</fullName>
    </submittedName>
</protein>
<dbReference type="InterPro" id="IPR013328">
    <property type="entry name" value="6PGD_dom2"/>
</dbReference>
<sequence length="318" mass="32788">MKYVVYGAGAVGGVIGGHLHLAGLPVTLVARGAHLEAIRSEGLVLDAGDGRHPIDAPVTDTAAEFDWTDDTVVLLAVKSHQAAVALADLRAHAPADVPVVCATNGIATEAAALRLFARTYAVCVMLPATHLEPGVVVAGCHPTPAILDIGRFPGGTDATTAAVSADLRAAGIESEERADIMAIKRRKLVMNLGNGVDASFAQGDAADDLAERAQAEGERVLAAAGLTVVPAEEDRERRGSILQRRPDLERRGGSTWQSLTRGTGDSEIDYLAGEVVLQGRLHGVPTPVNGAVVAATRHLAATGGAARSLDAAEVLARL</sequence>
<dbReference type="Pfam" id="PF08546">
    <property type="entry name" value="ApbA_C"/>
    <property type="match status" value="1"/>
</dbReference>
<reference evidence="7 8" key="1">
    <citation type="submission" date="2020-09" db="EMBL/GenBank/DDBJ databases">
        <title>novel species in genus Nocardioides.</title>
        <authorList>
            <person name="Zhang G."/>
        </authorList>
    </citation>
    <scope>NUCLEOTIDE SEQUENCE [LARGE SCALE GENOMIC DNA]</scope>
    <source>
        <strain evidence="7 8">KCTC 39551</strain>
    </source>
</reference>
<name>A0ABR8N9X6_9ACTN</name>
<feature type="region of interest" description="Disordered" evidence="4">
    <location>
        <begin position="237"/>
        <end position="259"/>
    </location>
</feature>
<accession>A0ABR8N9X6</accession>
<dbReference type="RefSeq" id="WP_191194647.1">
    <property type="nucleotide sequence ID" value="NZ_JACXYZ010000001.1"/>
</dbReference>
<dbReference type="EMBL" id="JACXYZ010000001">
    <property type="protein sequence ID" value="MBD3924943.1"/>
    <property type="molecule type" value="Genomic_DNA"/>
</dbReference>
<evidence type="ECO:0000259" key="5">
    <source>
        <dbReference type="Pfam" id="PF02558"/>
    </source>
</evidence>
<comment type="similarity">
    <text evidence="1">Belongs to the ketopantoate reductase family.</text>
</comment>
<dbReference type="PANTHER" id="PTHR43765">
    <property type="entry name" value="2-DEHYDROPANTOATE 2-REDUCTASE-RELATED"/>
    <property type="match status" value="1"/>
</dbReference>
<keyword evidence="2" id="KW-0521">NADP</keyword>
<dbReference type="PANTHER" id="PTHR43765:SF2">
    <property type="entry name" value="2-DEHYDROPANTOATE 2-REDUCTASE"/>
    <property type="match status" value="1"/>
</dbReference>
<dbReference type="InterPro" id="IPR013752">
    <property type="entry name" value="KPA_reductase"/>
</dbReference>
<evidence type="ECO:0000313" key="7">
    <source>
        <dbReference type="EMBL" id="MBD3924943.1"/>
    </source>
</evidence>
<dbReference type="InterPro" id="IPR036291">
    <property type="entry name" value="NAD(P)-bd_dom_sf"/>
</dbReference>
<gene>
    <name evidence="7" type="ORF">IEZ26_09960</name>
</gene>
<keyword evidence="3" id="KW-0560">Oxidoreductase</keyword>
<dbReference type="InterPro" id="IPR050838">
    <property type="entry name" value="Ketopantoate_reductase"/>
</dbReference>
<dbReference type="SUPFAM" id="SSF51735">
    <property type="entry name" value="NAD(P)-binding Rossmann-fold domains"/>
    <property type="match status" value="1"/>
</dbReference>
<feature type="compositionally biased region" description="Basic and acidic residues" evidence="4">
    <location>
        <begin position="237"/>
        <end position="252"/>
    </location>
</feature>
<comment type="caution">
    <text evidence="7">The sequence shown here is derived from an EMBL/GenBank/DDBJ whole genome shotgun (WGS) entry which is preliminary data.</text>
</comment>
<evidence type="ECO:0000256" key="1">
    <source>
        <dbReference type="ARBA" id="ARBA00007870"/>
    </source>
</evidence>
<dbReference type="Gene3D" id="1.10.1040.10">
    <property type="entry name" value="N-(1-d-carboxylethyl)-l-norvaline Dehydrogenase, domain 2"/>
    <property type="match status" value="1"/>
</dbReference>